<dbReference type="SUPFAM" id="SSF53335">
    <property type="entry name" value="S-adenosyl-L-methionine-dependent methyltransferases"/>
    <property type="match status" value="1"/>
</dbReference>
<protein>
    <submittedName>
        <fullName evidence="1">Class I SAM-dependent methyltransferase</fullName>
    </submittedName>
</protein>
<dbReference type="RefSeq" id="WP_139011376.1">
    <property type="nucleotide sequence ID" value="NZ_VBSN01000027.1"/>
</dbReference>
<comment type="caution">
    <text evidence="1">The sequence shown here is derived from an EMBL/GenBank/DDBJ whole genome shotgun (WGS) entry which is preliminary data.</text>
</comment>
<reference evidence="1 2" key="1">
    <citation type="submission" date="2019-05" db="EMBL/GenBank/DDBJ databases">
        <authorList>
            <person name="Qu J.-H."/>
        </authorList>
    </citation>
    <scope>NUCLEOTIDE SEQUENCE [LARGE SCALE GENOMIC DNA]</scope>
    <source>
        <strain evidence="1 2">NS28</strain>
    </source>
</reference>
<dbReference type="InterPro" id="IPR029063">
    <property type="entry name" value="SAM-dependent_MTases_sf"/>
</dbReference>
<dbReference type="Pfam" id="PF13489">
    <property type="entry name" value="Methyltransf_23"/>
    <property type="match status" value="1"/>
</dbReference>
<dbReference type="EMBL" id="VBSN01000027">
    <property type="protein sequence ID" value="KAA6440363.1"/>
    <property type="molecule type" value="Genomic_DNA"/>
</dbReference>
<evidence type="ECO:0000313" key="1">
    <source>
        <dbReference type="EMBL" id="KAA6440363.1"/>
    </source>
</evidence>
<accession>A0A5M8R100</accession>
<proteinExistence type="predicted"/>
<dbReference type="InterPro" id="IPR050508">
    <property type="entry name" value="Methyltransf_Superfamily"/>
</dbReference>
<name>A0A5M8R100_9BACT</name>
<gene>
    <name evidence="1" type="ORF">FEM33_07090</name>
</gene>
<dbReference type="Gene3D" id="3.40.50.150">
    <property type="entry name" value="Vaccinia Virus protein VP39"/>
    <property type="match status" value="1"/>
</dbReference>
<dbReference type="PANTHER" id="PTHR42912">
    <property type="entry name" value="METHYLTRANSFERASE"/>
    <property type="match status" value="1"/>
</dbReference>
<keyword evidence="1" id="KW-0489">Methyltransferase</keyword>
<keyword evidence="2" id="KW-1185">Reference proteome</keyword>
<evidence type="ECO:0000313" key="2">
    <source>
        <dbReference type="Proteomes" id="UP000323994"/>
    </source>
</evidence>
<dbReference type="GO" id="GO:0008168">
    <property type="term" value="F:methyltransferase activity"/>
    <property type="evidence" value="ECO:0007669"/>
    <property type="project" value="UniProtKB-KW"/>
</dbReference>
<dbReference type="CDD" id="cd02440">
    <property type="entry name" value="AdoMet_MTases"/>
    <property type="match status" value="1"/>
</dbReference>
<keyword evidence="1" id="KW-0808">Transferase</keyword>
<sequence length="259" mass="30078">MIALLNTAERINDSYQINSYVFQRHVFAYKAAIKYLKGLVIELGCGTGYGLEILSPYCDWIAGVDKYQPDYKCINSKSAVFRSYLPQLNNIGSNSFNTVICFQVIEHIEDDVLLLNEIHRILKPGGKVILTTPNKLMSLTRNPHHIREYTPETMKELVASNFKIYDIKGVYGNSLVMQYFESNKINIRKFSRLDIFNLQYRLPAVLWKIPYDIANNINRFLLYQQNAIICDCIKWNDYYLDHVGNECLDFFVVAEKDIN</sequence>
<dbReference type="Proteomes" id="UP000323994">
    <property type="component" value="Unassembled WGS sequence"/>
</dbReference>
<dbReference type="GO" id="GO:0032259">
    <property type="term" value="P:methylation"/>
    <property type="evidence" value="ECO:0007669"/>
    <property type="project" value="UniProtKB-KW"/>
</dbReference>
<dbReference type="AlphaFoldDB" id="A0A5M8R100"/>
<dbReference type="OrthoDB" id="3896938at2"/>
<organism evidence="1 2">
    <name type="scientific">Dyadobacter flavalbus</name>
    <dbReference type="NCBI Taxonomy" id="2579942"/>
    <lineage>
        <taxon>Bacteria</taxon>
        <taxon>Pseudomonadati</taxon>
        <taxon>Bacteroidota</taxon>
        <taxon>Cytophagia</taxon>
        <taxon>Cytophagales</taxon>
        <taxon>Spirosomataceae</taxon>
        <taxon>Dyadobacter</taxon>
    </lineage>
</organism>